<reference evidence="2 3" key="1">
    <citation type="submission" date="2020-08" db="EMBL/GenBank/DDBJ databases">
        <title>Genomic Encyclopedia of Type Strains, Phase III (KMG-III): the genomes of soil and plant-associated and newly described type strains.</title>
        <authorList>
            <person name="Whitman W."/>
        </authorList>
    </citation>
    <scope>NUCLEOTIDE SEQUENCE [LARGE SCALE GENOMIC DNA]</scope>
    <source>
        <strain evidence="2 3">CECT 3287</strain>
    </source>
</reference>
<feature type="region of interest" description="Disordered" evidence="1">
    <location>
        <begin position="63"/>
        <end position="101"/>
    </location>
</feature>
<gene>
    <name evidence="2" type="ORF">FHR83_004470</name>
</gene>
<comment type="caution">
    <text evidence="2">The sequence shown here is derived from an EMBL/GenBank/DDBJ whole genome shotgun (WGS) entry which is preliminary data.</text>
</comment>
<name>A0A7W5AIC2_9ACTN</name>
<dbReference type="EMBL" id="JACHXF010000009">
    <property type="protein sequence ID" value="MBB3096796.1"/>
    <property type="molecule type" value="Genomic_DNA"/>
</dbReference>
<dbReference type="RefSeq" id="WP_183222237.1">
    <property type="nucleotide sequence ID" value="NZ_BMPW01000013.1"/>
</dbReference>
<dbReference type="AlphaFoldDB" id="A0A7W5AIC2"/>
<evidence type="ECO:0000313" key="3">
    <source>
        <dbReference type="Proteomes" id="UP000590749"/>
    </source>
</evidence>
<evidence type="ECO:0000256" key="1">
    <source>
        <dbReference type="SAM" id="MobiDB-lite"/>
    </source>
</evidence>
<organism evidence="2 3">
    <name type="scientific">Actinoplanes campanulatus</name>
    <dbReference type="NCBI Taxonomy" id="113559"/>
    <lineage>
        <taxon>Bacteria</taxon>
        <taxon>Bacillati</taxon>
        <taxon>Actinomycetota</taxon>
        <taxon>Actinomycetes</taxon>
        <taxon>Micromonosporales</taxon>
        <taxon>Micromonosporaceae</taxon>
        <taxon>Actinoplanes</taxon>
    </lineage>
</organism>
<evidence type="ECO:0000313" key="2">
    <source>
        <dbReference type="EMBL" id="MBB3096796.1"/>
    </source>
</evidence>
<protein>
    <submittedName>
        <fullName evidence="2">Uncharacterized protein</fullName>
    </submittedName>
</protein>
<proteinExistence type="predicted"/>
<sequence>MTATEDHGVTILDRTLRLSLHTRNGSDDHFRRLLDDALATVLGAGADLPRILHLSVLRGLLATPAAPGPRRSEQPADPRRHLFTTPADLPRSLLPAPPHPGNPHSLARLLRVFVTHLAPTDRHTATALATLIEDPGEAAVAHCALVRAAVRVHDLEGEAHAWSRLRHLITRMPSRSWPGGATPHDRDVLAYLRPDHRARFDTAIGILELAPDLGLALLAELPGLCAVYREAYACDASDRYTAQRLAGRRPDPALAHAHNTIRQTPSSSSAVAAAVVSANEQILGGPELPVADPVYRLHARITARTVRAHQLGADDLTPEPVPAPLDPARLPAYAGIVRHNADTPIVAALAGRVRAEATARDDREALLILADAGYTDPLAVLAGAAYATPQAVLAAAGPPVPELSTLLFRHRPAEAARHLSAAAVADWPTAAAVLEHAVTELLASAGPRIAHDLHRAVTSAFACATPPGARPPSVIDGAYPDAGG</sequence>
<feature type="compositionally biased region" description="Basic and acidic residues" evidence="1">
    <location>
        <begin position="70"/>
        <end position="80"/>
    </location>
</feature>
<keyword evidence="3" id="KW-1185">Reference proteome</keyword>
<dbReference type="Proteomes" id="UP000590749">
    <property type="component" value="Unassembled WGS sequence"/>
</dbReference>
<accession>A0A7W5AIC2</accession>